<dbReference type="OrthoDB" id="3237291at2759"/>
<accession>A0A9P5U4A1</accession>
<feature type="region of interest" description="Disordered" evidence="1">
    <location>
        <begin position="61"/>
        <end position="165"/>
    </location>
</feature>
<feature type="compositionally biased region" description="Low complexity" evidence="1">
    <location>
        <begin position="247"/>
        <end position="277"/>
    </location>
</feature>
<dbReference type="Proteomes" id="UP000772434">
    <property type="component" value="Unassembled WGS sequence"/>
</dbReference>
<feature type="region of interest" description="Disordered" evidence="1">
    <location>
        <begin position="1"/>
        <end position="49"/>
    </location>
</feature>
<keyword evidence="3" id="KW-1185">Reference proteome</keyword>
<gene>
    <name evidence="2" type="ORF">BDP27DRAFT_53584</name>
</gene>
<feature type="compositionally biased region" description="Polar residues" evidence="1">
    <location>
        <begin position="21"/>
        <end position="30"/>
    </location>
</feature>
<sequence>MTSLKTQVPPVNLKERIAALQQKNAAQTQRPTSPPLSTNSSSSSSVPQTNVAALRAKIAKFEKKGGVPVPRGSFGLGGPPDAGQGKSQTSRELYGNRIPAPVKSQTTGNNGSVKPQYTGGSLVQQFTGTSRAPSPFSDGSSDKGSRFSPPSSPLEPLKPIHTGRRGTEFSKAMELARKAEAERQQVYFREGSTSPPPPIIANRRFSSFLDDPPTIIVSPQFDETFDPTFSDEPETISTAEAEASLDSISSAPSSSPPSSSFNLDDVSSAPSSSAPDVTAGSSETVDLPETNGQDDEASLHPESFSSIDRPDDEDGTQMASLAEVSSFSTPAESLAAAIELPAQEVFSASNLPVNDSLKLSSQDIHRTLMAENETEPVPEVRLPMLEQNAEVLNIHSPQDIQLSSPISTSPARDKSPLPEALTDSTVEEESSVVYTMEPETSTDTSFPPTPNRTRDSFLSQQTLEIDIPSSRSSVTESPGHLTLAHRVSPLTSRAILPKPHSRPVPDFTSAPPQRKTAGRSQVDAERAKTVIPSAWSDTLNPEGLEFGTAATRDQNKHPRTFSSSYAEPDFNPSFDRNKSSSFNAVVHGKTRDVPAVYSATLPRANPVTPIRHGIRPPALEEPMSPGFGDLALLMEQSAQLEERLLNGEFPDEVDRKGALCLHQLARILRWK</sequence>
<proteinExistence type="predicted"/>
<feature type="compositionally biased region" description="Polar residues" evidence="1">
    <location>
        <begin position="456"/>
        <end position="476"/>
    </location>
</feature>
<name>A0A9P5U4A1_9AGAR</name>
<feature type="compositionally biased region" description="Low complexity" evidence="1">
    <location>
        <begin position="35"/>
        <end position="49"/>
    </location>
</feature>
<feature type="region of interest" description="Disordered" evidence="1">
    <location>
        <begin position="549"/>
        <end position="576"/>
    </location>
</feature>
<organism evidence="2 3">
    <name type="scientific">Rhodocollybia butyracea</name>
    <dbReference type="NCBI Taxonomy" id="206335"/>
    <lineage>
        <taxon>Eukaryota</taxon>
        <taxon>Fungi</taxon>
        <taxon>Dikarya</taxon>
        <taxon>Basidiomycota</taxon>
        <taxon>Agaricomycotina</taxon>
        <taxon>Agaricomycetes</taxon>
        <taxon>Agaricomycetidae</taxon>
        <taxon>Agaricales</taxon>
        <taxon>Marasmiineae</taxon>
        <taxon>Omphalotaceae</taxon>
        <taxon>Rhodocollybia</taxon>
    </lineage>
</organism>
<evidence type="ECO:0000256" key="1">
    <source>
        <dbReference type="SAM" id="MobiDB-lite"/>
    </source>
</evidence>
<feature type="compositionally biased region" description="Polar residues" evidence="1">
    <location>
        <begin position="103"/>
        <end position="132"/>
    </location>
</feature>
<feature type="compositionally biased region" description="Acidic residues" evidence="1">
    <location>
        <begin position="223"/>
        <end position="234"/>
    </location>
</feature>
<feature type="region of interest" description="Disordered" evidence="1">
    <location>
        <begin position="215"/>
        <end position="330"/>
    </location>
</feature>
<protein>
    <submittedName>
        <fullName evidence="2">Uncharacterized protein</fullName>
    </submittedName>
</protein>
<feature type="region of interest" description="Disordered" evidence="1">
    <location>
        <begin position="397"/>
        <end position="526"/>
    </location>
</feature>
<comment type="caution">
    <text evidence="2">The sequence shown here is derived from an EMBL/GenBank/DDBJ whole genome shotgun (WGS) entry which is preliminary data.</text>
</comment>
<feature type="compositionally biased region" description="Polar residues" evidence="1">
    <location>
        <begin position="397"/>
        <end position="410"/>
    </location>
</feature>
<evidence type="ECO:0000313" key="2">
    <source>
        <dbReference type="EMBL" id="KAF9065447.1"/>
    </source>
</evidence>
<feature type="compositionally biased region" description="Polar residues" evidence="1">
    <location>
        <begin position="317"/>
        <end position="330"/>
    </location>
</feature>
<reference evidence="2" key="1">
    <citation type="submission" date="2020-11" db="EMBL/GenBank/DDBJ databases">
        <authorList>
            <consortium name="DOE Joint Genome Institute"/>
            <person name="Ahrendt S."/>
            <person name="Riley R."/>
            <person name="Andreopoulos W."/>
            <person name="Labutti K."/>
            <person name="Pangilinan J."/>
            <person name="Ruiz-Duenas F.J."/>
            <person name="Barrasa J.M."/>
            <person name="Sanchez-Garcia M."/>
            <person name="Camarero S."/>
            <person name="Miyauchi S."/>
            <person name="Serrano A."/>
            <person name="Linde D."/>
            <person name="Babiker R."/>
            <person name="Drula E."/>
            <person name="Ayuso-Fernandez I."/>
            <person name="Pacheco R."/>
            <person name="Padilla G."/>
            <person name="Ferreira P."/>
            <person name="Barriuso J."/>
            <person name="Kellner H."/>
            <person name="Castanera R."/>
            <person name="Alfaro M."/>
            <person name="Ramirez L."/>
            <person name="Pisabarro A.G."/>
            <person name="Kuo A."/>
            <person name="Tritt A."/>
            <person name="Lipzen A."/>
            <person name="He G."/>
            <person name="Yan M."/>
            <person name="Ng V."/>
            <person name="Cullen D."/>
            <person name="Martin F."/>
            <person name="Rosso M.-N."/>
            <person name="Henrissat B."/>
            <person name="Hibbett D."/>
            <person name="Martinez A.T."/>
            <person name="Grigoriev I.V."/>
        </authorList>
    </citation>
    <scope>NUCLEOTIDE SEQUENCE</scope>
    <source>
        <strain evidence="2">AH 40177</strain>
    </source>
</reference>
<dbReference type="AlphaFoldDB" id="A0A9P5U4A1"/>
<dbReference type="EMBL" id="JADNRY010000103">
    <property type="protein sequence ID" value="KAF9065447.1"/>
    <property type="molecule type" value="Genomic_DNA"/>
</dbReference>
<evidence type="ECO:0000313" key="3">
    <source>
        <dbReference type="Proteomes" id="UP000772434"/>
    </source>
</evidence>